<evidence type="ECO:0000313" key="2">
    <source>
        <dbReference type="EMBL" id="CAK1587987.1"/>
    </source>
</evidence>
<dbReference type="PANTHER" id="PTHR46599:SF6">
    <property type="entry name" value="DUAL SPECIFICITY PHOSPHATASE 26"/>
    <property type="match status" value="1"/>
</dbReference>
<dbReference type="InterPro" id="IPR029526">
    <property type="entry name" value="PGBD"/>
</dbReference>
<dbReference type="Proteomes" id="UP001314205">
    <property type="component" value="Unassembled WGS sequence"/>
</dbReference>
<keyword evidence="3" id="KW-1185">Reference proteome</keyword>
<sequence length="174" mass="20463">MLLQRFRFLLRCLRFDSIVTLQERLQIDKLAPIRFVFETFVQKCKECFSTGEYVIIDEMLESFRGRCSFRQYLPNKPDKYGIKIFAMVDARNFYTSNMEVYVGKQPERPMFVNTSTNALVKRLIESITGTNRNVTIDNWFTSVSLARELLKDHKLTIAGTIRKNKPEMPDQLKT</sequence>
<organism evidence="2 3">
    <name type="scientific">Parnassius mnemosyne</name>
    <name type="common">clouded apollo</name>
    <dbReference type="NCBI Taxonomy" id="213953"/>
    <lineage>
        <taxon>Eukaryota</taxon>
        <taxon>Metazoa</taxon>
        <taxon>Ecdysozoa</taxon>
        <taxon>Arthropoda</taxon>
        <taxon>Hexapoda</taxon>
        <taxon>Insecta</taxon>
        <taxon>Pterygota</taxon>
        <taxon>Neoptera</taxon>
        <taxon>Endopterygota</taxon>
        <taxon>Lepidoptera</taxon>
        <taxon>Glossata</taxon>
        <taxon>Ditrysia</taxon>
        <taxon>Papilionoidea</taxon>
        <taxon>Papilionidae</taxon>
        <taxon>Parnassiinae</taxon>
        <taxon>Parnassini</taxon>
        <taxon>Parnassius</taxon>
        <taxon>Driopa</taxon>
    </lineage>
</organism>
<gene>
    <name evidence="2" type="ORF">PARMNEM_LOCUS8683</name>
</gene>
<dbReference type="EMBL" id="CAVLGL010000082">
    <property type="protein sequence ID" value="CAK1587987.1"/>
    <property type="molecule type" value="Genomic_DNA"/>
</dbReference>
<dbReference type="AlphaFoldDB" id="A0AAV1L1S7"/>
<reference evidence="2 3" key="1">
    <citation type="submission" date="2023-11" db="EMBL/GenBank/DDBJ databases">
        <authorList>
            <person name="Hedman E."/>
            <person name="Englund M."/>
            <person name="Stromberg M."/>
            <person name="Nyberg Akerstrom W."/>
            <person name="Nylinder S."/>
            <person name="Jareborg N."/>
            <person name="Kallberg Y."/>
            <person name="Kronander E."/>
        </authorList>
    </citation>
    <scope>NUCLEOTIDE SEQUENCE [LARGE SCALE GENOMIC DNA]</scope>
</reference>
<protein>
    <recommendedName>
        <fullName evidence="1">PiggyBac transposable element-derived protein domain-containing protein</fullName>
    </recommendedName>
</protein>
<name>A0AAV1L1S7_9NEOP</name>
<comment type="caution">
    <text evidence="2">The sequence shown here is derived from an EMBL/GenBank/DDBJ whole genome shotgun (WGS) entry which is preliminary data.</text>
</comment>
<dbReference type="PANTHER" id="PTHR46599">
    <property type="entry name" value="PIGGYBAC TRANSPOSABLE ELEMENT-DERIVED PROTEIN 4"/>
    <property type="match status" value="1"/>
</dbReference>
<evidence type="ECO:0000313" key="3">
    <source>
        <dbReference type="Proteomes" id="UP001314205"/>
    </source>
</evidence>
<evidence type="ECO:0000259" key="1">
    <source>
        <dbReference type="Pfam" id="PF13843"/>
    </source>
</evidence>
<dbReference type="Pfam" id="PF13843">
    <property type="entry name" value="DDE_Tnp_1_7"/>
    <property type="match status" value="1"/>
</dbReference>
<proteinExistence type="predicted"/>
<feature type="domain" description="PiggyBac transposable element-derived protein" evidence="1">
    <location>
        <begin position="1"/>
        <end position="173"/>
    </location>
</feature>
<accession>A0AAV1L1S7</accession>